<dbReference type="RefSeq" id="WP_025358319.1">
    <property type="nucleotide sequence ID" value="NZ_CP007155.1"/>
</dbReference>
<proteinExistence type="predicted"/>
<feature type="region of interest" description="Disordered" evidence="1">
    <location>
        <begin position="117"/>
        <end position="141"/>
    </location>
</feature>
<name>W5WC19_9PSEU</name>
<dbReference type="EMBL" id="CP007155">
    <property type="protein sequence ID" value="AHH98300.1"/>
    <property type="molecule type" value="Genomic_DNA"/>
</dbReference>
<organism evidence="2 3">
    <name type="scientific">Kutzneria albida DSM 43870</name>
    <dbReference type="NCBI Taxonomy" id="1449976"/>
    <lineage>
        <taxon>Bacteria</taxon>
        <taxon>Bacillati</taxon>
        <taxon>Actinomycetota</taxon>
        <taxon>Actinomycetes</taxon>
        <taxon>Pseudonocardiales</taxon>
        <taxon>Pseudonocardiaceae</taxon>
        <taxon>Kutzneria</taxon>
    </lineage>
</organism>
<dbReference type="HOGENOM" id="CLU_1822810_0_0_11"/>
<sequence>MTPDIIAAIDQVTAPVCGWCQAELRSDGPSEYYCNDVCQYEWQRLQGVALASPIGRLTNAISIDVTLDIHGFQQAIRNAIASMATAADVASRGLLGLLTEKPMNHNEVDARAHALELHRNRNTGPARQQRAPRSINPGRRR</sequence>
<reference evidence="2 3" key="1">
    <citation type="journal article" date="2014" name="BMC Genomics">
        <title>Complete genome sequence of producer of the glycopeptide antibiotic Aculeximycin Kutzneria albida DSM 43870T, a representative of minor genus of Pseudonocardiaceae.</title>
        <authorList>
            <person name="Rebets Y."/>
            <person name="Tokovenko B."/>
            <person name="Lushchyk I."/>
            <person name="Ruckert C."/>
            <person name="Zaburannyi N."/>
            <person name="Bechthold A."/>
            <person name="Kalinowski J."/>
            <person name="Luzhetskyy A."/>
        </authorList>
    </citation>
    <scope>NUCLEOTIDE SEQUENCE [LARGE SCALE GENOMIC DNA]</scope>
    <source>
        <strain evidence="2">DSM 43870</strain>
    </source>
</reference>
<gene>
    <name evidence="2" type="ORF">KALB_4938</name>
</gene>
<dbReference type="OrthoDB" id="3261135at2"/>
<evidence type="ECO:0000256" key="1">
    <source>
        <dbReference type="SAM" id="MobiDB-lite"/>
    </source>
</evidence>
<keyword evidence="3" id="KW-1185">Reference proteome</keyword>
<accession>W5WC19</accession>
<dbReference type="AlphaFoldDB" id="W5WC19"/>
<dbReference type="STRING" id="1449976.KALB_4938"/>
<dbReference type="Proteomes" id="UP000019225">
    <property type="component" value="Chromosome"/>
</dbReference>
<evidence type="ECO:0000313" key="2">
    <source>
        <dbReference type="EMBL" id="AHH98300.1"/>
    </source>
</evidence>
<dbReference type="KEGG" id="kal:KALB_4938"/>
<evidence type="ECO:0000313" key="3">
    <source>
        <dbReference type="Proteomes" id="UP000019225"/>
    </source>
</evidence>
<protein>
    <submittedName>
        <fullName evidence="2">Uncharacterized protein</fullName>
    </submittedName>
</protein>